<keyword evidence="10 12" id="KW-0675">Receptor</keyword>
<evidence type="ECO:0000256" key="1">
    <source>
        <dbReference type="ARBA" id="ARBA00002936"/>
    </source>
</evidence>
<evidence type="ECO:0000313" key="16">
    <source>
        <dbReference type="EMBL" id="VTJ88151.1"/>
    </source>
</evidence>
<keyword evidence="6 13" id="KW-0552">Olfaction</keyword>
<evidence type="ECO:0000256" key="7">
    <source>
        <dbReference type="ARBA" id="ARBA00022989"/>
    </source>
</evidence>
<feature type="compositionally biased region" description="Polar residues" evidence="14">
    <location>
        <begin position="353"/>
        <end position="367"/>
    </location>
</feature>
<dbReference type="EMBL" id="CABDUW010002831">
    <property type="protein sequence ID" value="VTJ88151.1"/>
    <property type="molecule type" value="Genomic_DNA"/>
</dbReference>
<evidence type="ECO:0000313" key="17">
    <source>
        <dbReference type="Proteomes" id="UP000335636"/>
    </source>
</evidence>
<keyword evidence="11 12" id="KW-0807">Transducer</keyword>
<feature type="transmembrane region" description="Helical" evidence="13">
    <location>
        <begin position="103"/>
        <end position="121"/>
    </location>
</feature>
<dbReference type="Proteomes" id="UP000335636">
    <property type="component" value="Unassembled WGS sequence"/>
</dbReference>
<evidence type="ECO:0000256" key="2">
    <source>
        <dbReference type="ARBA" id="ARBA00004651"/>
    </source>
</evidence>
<proteinExistence type="inferred from homology"/>
<evidence type="ECO:0000256" key="13">
    <source>
        <dbReference type="RuleBase" id="RU363047"/>
    </source>
</evidence>
<keyword evidence="8 12" id="KW-0297">G-protein coupled receptor</keyword>
<feature type="transmembrane region" description="Helical" evidence="13">
    <location>
        <begin position="273"/>
        <end position="293"/>
    </location>
</feature>
<evidence type="ECO:0000256" key="3">
    <source>
        <dbReference type="ARBA" id="ARBA00022475"/>
    </source>
</evidence>
<dbReference type="PRINTS" id="PR00237">
    <property type="entry name" value="GPCRRHODOPSN"/>
</dbReference>
<keyword evidence="3 13" id="KW-1003">Cell membrane</keyword>
<evidence type="ECO:0000256" key="14">
    <source>
        <dbReference type="SAM" id="MobiDB-lite"/>
    </source>
</evidence>
<evidence type="ECO:0000256" key="5">
    <source>
        <dbReference type="ARBA" id="ARBA00022692"/>
    </source>
</evidence>
<dbReference type="CDD" id="cd15227">
    <property type="entry name" value="7tmA_OR14-like"/>
    <property type="match status" value="1"/>
</dbReference>
<keyword evidence="4 13" id="KW-0716">Sensory transduction</keyword>
<reference evidence="16" key="1">
    <citation type="submission" date="2019-04" db="EMBL/GenBank/DDBJ databases">
        <authorList>
            <person name="Alioto T."/>
            <person name="Alioto T."/>
        </authorList>
    </citation>
    <scope>NUCLEOTIDE SEQUENCE [LARGE SCALE GENOMIC DNA]</scope>
</reference>
<feature type="transmembrane region" description="Helical" evidence="13">
    <location>
        <begin position="62"/>
        <end position="83"/>
    </location>
</feature>
<name>A0A5E4D4T3_MARMO</name>
<dbReference type="PROSITE" id="PS00237">
    <property type="entry name" value="G_PROTEIN_RECEP_F1_1"/>
    <property type="match status" value="1"/>
</dbReference>
<organism evidence="16 17">
    <name type="scientific">Marmota monax</name>
    <name type="common">Woodchuck</name>
    <dbReference type="NCBI Taxonomy" id="9995"/>
    <lineage>
        <taxon>Eukaryota</taxon>
        <taxon>Metazoa</taxon>
        <taxon>Chordata</taxon>
        <taxon>Craniata</taxon>
        <taxon>Vertebrata</taxon>
        <taxon>Euteleostomi</taxon>
        <taxon>Mammalia</taxon>
        <taxon>Eutheria</taxon>
        <taxon>Euarchontoglires</taxon>
        <taxon>Glires</taxon>
        <taxon>Rodentia</taxon>
        <taxon>Sciuromorpha</taxon>
        <taxon>Sciuridae</taxon>
        <taxon>Xerinae</taxon>
        <taxon>Marmotini</taxon>
        <taxon>Marmota</taxon>
    </lineage>
</organism>
<evidence type="ECO:0000256" key="12">
    <source>
        <dbReference type="RuleBase" id="RU000688"/>
    </source>
</evidence>
<protein>
    <recommendedName>
        <fullName evidence="13">Olfactory receptor</fullName>
    </recommendedName>
</protein>
<keyword evidence="5 12" id="KW-0812">Transmembrane</keyword>
<dbReference type="PANTHER" id="PTHR26452">
    <property type="entry name" value="OLFACTORY RECEPTOR"/>
    <property type="match status" value="1"/>
</dbReference>
<dbReference type="PROSITE" id="PS50262">
    <property type="entry name" value="G_PROTEIN_RECEP_F1_2"/>
    <property type="match status" value="1"/>
</dbReference>
<dbReference type="SUPFAM" id="SSF81321">
    <property type="entry name" value="Family A G protein-coupled receptor-like"/>
    <property type="match status" value="1"/>
</dbReference>
<dbReference type="InterPro" id="IPR050516">
    <property type="entry name" value="Olfactory_GPCR"/>
</dbReference>
<dbReference type="GO" id="GO:0004930">
    <property type="term" value="F:G protein-coupled receptor activity"/>
    <property type="evidence" value="ECO:0007669"/>
    <property type="project" value="UniProtKB-KW"/>
</dbReference>
<dbReference type="Pfam" id="PF13853">
    <property type="entry name" value="7tm_4"/>
    <property type="match status" value="1"/>
</dbReference>
<comment type="similarity">
    <text evidence="12">Belongs to the G-protein coupled receptor 1 family.</text>
</comment>
<dbReference type="InterPro" id="IPR000725">
    <property type="entry name" value="Olfact_rcpt"/>
</dbReference>
<evidence type="ECO:0000259" key="15">
    <source>
        <dbReference type="PROSITE" id="PS50262"/>
    </source>
</evidence>
<feature type="transmembrane region" description="Helical" evidence="13">
    <location>
        <begin position="26"/>
        <end position="50"/>
    </location>
</feature>
<dbReference type="PRINTS" id="PR00245">
    <property type="entry name" value="OLFACTORYR"/>
</dbReference>
<dbReference type="Gene3D" id="1.20.1070.10">
    <property type="entry name" value="Rhodopsin 7-helix transmembrane proteins"/>
    <property type="match status" value="1"/>
</dbReference>
<dbReference type="FunFam" id="1.20.1070.10:FF:000037">
    <property type="entry name" value="Olfactory receptor"/>
    <property type="match status" value="1"/>
</dbReference>
<keyword evidence="9 13" id="KW-0472">Membrane</keyword>
<dbReference type="GO" id="GO:0005886">
    <property type="term" value="C:plasma membrane"/>
    <property type="evidence" value="ECO:0007669"/>
    <property type="project" value="UniProtKB-SubCell"/>
</dbReference>
<dbReference type="InterPro" id="IPR000276">
    <property type="entry name" value="GPCR_Rhodpsn"/>
</dbReference>
<evidence type="ECO:0000256" key="11">
    <source>
        <dbReference type="ARBA" id="ARBA00023224"/>
    </source>
</evidence>
<feature type="region of interest" description="Disordered" evidence="14">
    <location>
        <begin position="345"/>
        <end position="367"/>
    </location>
</feature>
<dbReference type="GO" id="GO:0004984">
    <property type="term" value="F:olfactory receptor activity"/>
    <property type="evidence" value="ECO:0007669"/>
    <property type="project" value="InterPro"/>
</dbReference>
<comment type="subcellular location">
    <subcellularLocation>
        <location evidence="2 13">Cell membrane</location>
        <topology evidence="2 13">Multi-pass membrane protein</topology>
    </subcellularLocation>
</comment>
<feature type="domain" description="G-protein coupled receptors family 1 profile" evidence="15">
    <location>
        <begin position="42"/>
        <end position="291"/>
    </location>
</feature>
<gene>
    <name evidence="16" type="ORF">MONAX_5E018063</name>
</gene>
<sequence>MASTANHTVGMEFYLTPFSKDQELQLAHGFLFLLIYLVALVGNLLIIVLVTVDQCLHTPMYFFLKNLSLLDACLVSVTVPNFIVSSLCHRSTISFPGCVSQVLLVIQFAGTELFVLTAMSYDRYVAICHPLHYDVIMNRGLCVRMVAVSWFLGGIFGVLYSAGTFSLSLCGSRKLPQFFRDVPSLLKISCSKSHVTIDVTVVIGVTFGLSCVLSIGFSYVYIFKTVTRMPSSQGRSRAFSTCTPHLIVVTTFIVTGVTAYLKPVPESPHPVDFLVSVLYSVMPPSLNPVIYSLRNKDVKASLWKILWKLCHKYYWGNKKTSLQEGSVTCRWHWRCKVRKLQRQLPPALGGRGSTPNGDPSQECSSAGVQHDVSVAAILSLEAIK</sequence>
<evidence type="ECO:0000256" key="8">
    <source>
        <dbReference type="ARBA" id="ARBA00023040"/>
    </source>
</evidence>
<feature type="transmembrane region" description="Helical" evidence="13">
    <location>
        <begin position="201"/>
        <end position="222"/>
    </location>
</feature>
<keyword evidence="17" id="KW-1185">Reference proteome</keyword>
<feature type="transmembrane region" description="Helical" evidence="13">
    <location>
        <begin position="243"/>
        <end position="261"/>
    </location>
</feature>
<evidence type="ECO:0000256" key="4">
    <source>
        <dbReference type="ARBA" id="ARBA00022606"/>
    </source>
</evidence>
<evidence type="ECO:0000256" key="10">
    <source>
        <dbReference type="ARBA" id="ARBA00023170"/>
    </source>
</evidence>
<dbReference type="AlphaFoldDB" id="A0A5E4D4T3"/>
<evidence type="ECO:0000256" key="6">
    <source>
        <dbReference type="ARBA" id="ARBA00022725"/>
    </source>
</evidence>
<dbReference type="InterPro" id="IPR017452">
    <property type="entry name" value="GPCR_Rhodpsn_7TM"/>
</dbReference>
<feature type="transmembrane region" description="Helical" evidence="13">
    <location>
        <begin position="141"/>
        <end position="162"/>
    </location>
</feature>
<comment type="function">
    <text evidence="1">Odorant receptor.</text>
</comment>
<keyword evidence="7 13" id="KW-1133">Transmembrane helix</keyword>
<comment type="caution">
    <text evidence="16">The sequence shown here is derived from an EMBL/GenBank/DDBJ whole genome shotgun (WGS) entry which is preliminary data.</text>
</comment>
<evidence type="ECO:0000256" key="9">
    <source>
        <dbReference type="ARBA" id="ARBA00023136"/>
    </source>
</evidence>
<accession>A0A5E4D4T3</accession>